<dbReference type="PANTHER" id="PTHR24416">
    <property type="entry name" value="TYROSINE-PROTEIN KINASE RECEPTOR"/>
    <property type="match status" value="1"/>
</dbReference>
<dbReference type="PRINTS" id="PR00109">
    <property type="entry name" value="TYRKINASE"/>
</dbReference>
<proteinExistence type="predicted"/>
<dbReference type="GO" id="GO:0005886">
    <property type="term" value="C:plasma membrane"/>
    <property type="evidence" value="ECO:0007669"/>
    <property type="project" value="TreeGrafter"/>
</dbReference>
<name>A0A8S2G7C7_9BILA</name>
<reference evidence="2" key="1">
    <citation type="submission" date="2021-02" db="EMBL/GenBank/DDBJ databases">
        <authorList>
            <person name="Nowell W R."/>
        </authorList>
    </citation>
    <scope>NUCLEOTIDE SEQUENCE</scope>
</reference>
<dbReference type="InterPro" id="IPR050122">
    <property type="entry name" value="RTK"/>
</dbReference>
<feature type="non-terminal residue" evidence="2">
    <location>
        <position position="125"/>
    </location>
</feature>
<dbReference type="GO" id="GO:0007169">
    <property type="term" value="P:cell surface receptor protein tyrosine kinase signaling pathway"/>
    <property type="evidence" value="ECO:0007669"/>
    <property type="project" value="TreeGrafter"/>
</dbReference>
<dbReference type="GO" id="GO:0004714">
    <property type="term" value="F:transmembrane receptor protein tyrosine kinase activity"/>
    <property type="evidence" value="ECO:0007669"/>
    <property type="project" value="TreeGrafter"/>
</dbReference>
<dbReference type="EMBL" id="CAJOBA010089498">
    <property type="protein sequence ID" value="CAF4478098.1"/>
    <property type="molecule type" value="Genomic_DNA"/>
</dbReference>
<dbReference type="Proteomes" id="UP000677228">
    <property type="component" value="Unassembled WGS sequence"/>
</dbReference>
<feature type="domain" description="Protein kinase" evidence="1">
    <location>
        <begin position="1"/>
        <end position="85"/>
    </location>
</feature>
<dbReference type="SUPFAM" id="SSF56112">
    <property type="entry name" value="Protein kinase-like (PK-like)"/>
    <property type="match status" value="1"/>
</dbReference>
<sequence length="125" mass="14496">ILLHYASIVRSFGIVLWEIITLGQAPYQGMNNQQVVTYVSNGSLLEKPKFCTSTLYDVMRRCWRRNPKEQLTFKMLYQLLTHMLDPEAEKPSKWLTEDLQLLSNETCSVMTTENYNSNTNLLADT</sequence>
<evidence type="ECO:0000259" key="1">
    <source>
        <dbReference type="PROSITE" id="PS50011"/>
    </source>
</evidence>
<dbReference type="Gene3D" id="1.10.510.10">
    <property type="entry name" value="Transferase(Phosphotransferase) domain 1"/>
    <property type="match status" value="1"/>
</dbReference>
<evidence type="ECO:0000313" key="3">
    <source>
        <dbReference type="EMBL" id="CAF4478098.1"/>
    </source>
</evidence>
<evidence type="ECO:0000313" key="4">
    <source>
        <dbReference type="Proteomes" id="UP000677228"/>
    </source>
</evidence>
<comment type="caution">
    <text evidence="2">The sequence shown here is derived from an EMBL/GenBank/DDBJ whole genome shotgun (WGS) entry which is preliminary data.</text>
</comment>
<feature type="non-terminal residue" evidence="2">
    <location>
        <position position="1"/>
    </location>
</feature>
<dbReference type="GO" id="GO:0005524">
    <property type="term" value="F:ATP binding"/>
    <property type="evidence" value="ECO:0007669"/>
    <property type="project" value="InterPro"/>
</dbReference>
<dbReference type="Pfam" id="PF07714">
    <property type="entry name" value="PK_Tyr_Ser-Thr"/>
    <property type="match status" value="1"/>
</dbReference>
<dbReference type="PROSITE" id="PS50011">
    <property type="entry name" value="PROTEIN_KINASE_DOM"/>
    <property type="match status" value="1"/>
</dbReference>
<dbReference type="EMBL" id="CAJNOK010062558">
    <property type="protein sequence ID" value="CAF1641388.1"/>
    <property type="molecule type" value="Genomic_DNA"/>
</dbReference>
<protein>
    <recommendedName>
        <fullName evidence="1">Protein kinase domain-containing protein</fullName>
    </recommendedName>
</protein>
<dbReference type="AlphaFoldDB" id="A0A8S2G7C7"/>
<dbReference type="InterPro" id="IPR000719">
    <property type="entry name" value="Prot_kinase_dom"/>
</dbReference>
<dbReference type="Proteomes" id="UP000682733">
    <property type="component" value="Unassembled WGS sequence"/>
</dbReference>
<evidence type="ECO:0000313" key="2">
    <source>
        <dbReference type="EMBL" id="CAF1641388.1"/>
    </source>
</evidence>
<dbReference type="GO" id="GO:0043235">
    <property type="term" value="C:receptor complex"/>
    <property type="evidence" value="ECO:0007669"/>
    <property type="project" value="TreeGrafter"/>
</dbReference>
<dbReference type="PANTHER" id="PTHR24416:SF611">
    <property type="entry name" value="TYROSINE-PROTEIN KINASE TRANSMEMBRANE RECEPTOR ROR"/>
    <property type="match status" value="1"/>
</dbReference>
<organism evidence="2 4">
    <name type="scientific">Didymodactylos carnosus</name>
    <dbReference type="NCBI Taxonomy" id="1234261"/>
    <lineage>
        <taxon>Eukaryota</taxon>
        <taxon>Metazoa</taxon>
        <taxon>Spiralia</taxon>
        <taxon>Gnathifera</taxon>
        <taxon>Rotifera</taxon>
        <taxon>Eurotatoria</taxon>
        <taxon>Bdelloidea</taxon>
        <taxon>Philodinida</taxon>
        <taxon>Philodinidae</taxon>
        <taxon>Didymodactylos</taxon>
    </lineage>
</organism>
<dbReference type="InterPro" id="IPR011009">
    <property type="entry name" value="Kinase-like_dom_sf"/>
</dbReference>
<accession>A0A8S2G7C7</accession>
<dbReference type="InterPro" id="IPR001245">
    <property type="entry name" value="Ser-Thr/Tyr_kinase_cat_dom"/>
</dbReference>
<gene>
    <name evidence="2" type="ORF">OVA965_LOCUS44306</name>
    <name evidence="3" type="ORF">TMI583_LOCUS47029</name>
</gene>